<evidence type="ECO:0000313" key="1">
    <source>
        <dbReference type="EMBL" id="QYS93040.1"/>
    </source>
</evidence>
<accession>A0A8G0L4K7</accession>
<organism evidence="1 2">
    <name type="scientific">Trichoderma simmonsii</name>
    <dbReference type="NCBI Taxonomy" id="1491479"/>
    <lineage>
        <taxon>Eukaryota</taxon>
        <taxon>Fungi</taxon>
        <taxon>Dikarya</taxon>
        <taxon>Ascomycota</taxon>
        <taxon>Pezizomycotina</taxon>
        <taxon>Sordariomycetes</taxon>
        <taxon>Hypocreomycetidae</taxon>
        <taxon>Hypocreales</taxon>
        <taxon>Hypocreaceae</taxon>
        <taxon>Trichoderma</taxon>
    </lineage>
</organism>
<dbReference type="Proteomes" id="UP000826661">
    <property type="component" value="Chromosome I"/>
</dbReference>
<evidence type="ECO:0000313" key="2">
    <source>
        <dbReference type="Proteomes" id="UP000826661"/>
    </source>
</evidence>
<keyword evidence="2" id="KW-1185">Reference proteome</keyword>
<name>A0A8G0L4K7_9HYPO</name>
<reference evidence="1 2" key="1">
    <citation type="journal article" date="2021" name="BMC Genomics">
        <title>Telomere-to-telomere genome assembly of asparaginase-producing Trichoderma simmonsii.</title>
        <authorList>
            <person name="Chung D."/>
            <person name="Kwon Y.M."/>
            <person name="Yang Y."/>
        </authorList>
    </citation>
    <scope>NUCLEOTIDE SEQUENCE [LARGE SCALE GENOMIC DNA]</scope>
    <source>
        <strain evidence="1 2">GH-Sj1</strain>
    </source>
</reference>
<proteinExistence type="predicted"/>
<gene>
    <name evidence="1" type="ORF">H0G86_000428</name>
</gene>
<sequence>MQIQGLWKNNSTLLCTSAISELDTWHVSSRRDVTPSMNSQQPAQTLFHAADPSWLKPNYKCSRAPRRSTKIRYLLLEIDFGENMHWAPRSKLSVCTSEVTKARNYMALDQDNRQRDETPYAG</sequence>
<protein>
    <submittedName>
        <fullName evidence="1">Uncharacterized protein</fullName>
    </submittedName>
</protein>
<dbReference type="EMBL" id="CP075864">
    <property type="protein sequence ID" value="QYS93040.1"/>
    <property type="molecule type" value="Genomic_DNA"/>
</dbReference>
<dbReference type="AlphaFoldDB" id="A0A8G0L4K7"/>